<accession>A0A8S3HZJ6</accession>
<sequence>NTSQYREMFSDDDLVLITLPNQPVNKIFGLVRSGERIIEKVRLHKSYHDHPDVKIRPPVWFCYEYNIRIFGSNMKILDGSKIKIKAITSLTATLRRFKALASMRSCPLFENLLDPSLNDDIFQITNKQENSMEDKHYQ</sequence>
<organism evidence="1 2">
    <name type="scientific">Rotaria magnacalcarata</name>
    <dbReference type="NCBI Taxonomy" id="392030"/>
    <lineage>
        <taxon>Eukaryota</taxon>
        <taxon>Metazoa</taxon>
        <taxon>Spiralia</taxon>
        <taxon>Gnathifera</taxon>
        <taxon>Rotifera</taxon>
        <taxon>Eurotatoria</taxon>
        <taxon>Bdelloidea</taxon>
        <taxon>Philodinida</taxon>
        <taxon>Philodinidae</taxon>
        <taxon>Rotaria</taxon>
    </lineage>
</organism>
<proteinExistence type="predicted"/>
<reference evidence="1" key="1">
    <citation type="submission" date="2021-02" db="EMBL/GenBank/DDBJ databases">
        <authorList>
            <person name="Nowell W R."/>
        </authorList>
    </citation>
    <scope>NUCLEOTIDE SEQUENCE</scope>
</reference>
<dbReference type="AlphaFoldDB" id="A0A8S3HZJ6"/>
<evidence type="ECO:0000313" key="2">
    <source>
        <dbReference type="Proteomes" id="UP000676336"/>
    </source>
</evidence>
<comment type="caution">
    <text evidence="1">The sequence shown here is derived from an EMBL/GenBank/DDBJ whole genome shotgun (WGS) entry which is preliminary data.</text>
</comment>
<evidence type="ECO:0000313" key="1">
    <source>
        <dbReference type="EMBL" id="CAF5189185.1"/>
    </source>
</evidence>
<gene>
    <name evidence="1" type="ORF">SMN809_LOCUS71615</name>
</gene>
<protein>
    <submittedName>
        <fullName evidence="1">Uncharacterized protein</fullName>
    </submittedName>
</protein>
<dbReference type="Proteomes" id="UP000676336">
    <property type="component" value="Unassembled WGS sequence"/>
</dbReference>
<feature type="non-terminal residue" evidence="1">
    <location>
        <position position="1"/>
    </location>
</feature>
<name>A0A8S3HZJ6_9BILA</name>
<feature type="non-terminal residue" evidence="1">
    <location>
        <position position="138"/>
    </location>
</feature>
<dbReference type="EMBL" id="CAJOBI010324001">
    <property type="protein sequence ID" value="CAF5189185.1"/>
    <property type="molecule type" value="Genomic_DNA"/>
</dbReference>